<evidence type="ECO:0000313" key="8">
    <source>
        <dbReference type="RefSeq" id="XP_014671999.1"/>
    </source>
</evidence>
<dbReference type="GeneID" id="106812607"/>
<evidence type="ECO:0000256" key="4">
    <source>
        <dbReference type="ARBA" id="ARBA00023187"/>
    </source>
</evidence>
<evidence type="ECO:0000259" key="6">
    <source>
        <dbReference type="Pfam" id="PF15912"/>
    </source>
</evidence>
<accession>A0ABM1EIH8</accession>
<keyword evidence="4" id="KW-0508">mRNA splicing</keyword>
<dbReference type="PANTHER" id="PTHR23185">
    <property type="entry name" value="PROTEIN VIRILIZER HOMOLOG"/>
    <property type="match status" value="1"/>
</dbReference>
<keyword evidence="5" id="KW-0539">Nucleus</keyword>
<name>A0ABM1EIH8_PRICU</name>
<protein>
    <submittedName>
        <fullName evidence="8">Protein virilizer-like</fullName>
    </submittedName>
</protein>
<dbReference type="RefSeq" id="XP_014671999.1">
    <property type="nucleotide sequence ID" value="XM_014816513.1"/>
</dbReference>
<keyword evidence="3" id="KW-0507">mRNA processing</keyword>
<evidence type="ECO:0000313" key="7">
    <source>
        <dbReference type="Proteomes" id="UP000695022"/>
    </source>
</evidence>
<evidence type="ECO:0000256" key="1">
    <source>
        <dbReference type="ARBA" id="ARBA00004123"/>
    </source>
</evidence>
<organism evidence="7 8">
    <name type="scientific">Priapulus caudatus</name>
    <name type="common">Priapulid worm</name>
    <dbReference type="NCBI Taxonomy" id="37621"/>
    <lineage>
        <taxon>Eukaryota</taxon>
        <taxon>Metazoa</taxon>
        <taxon>Ecdysozoa</taxon>
        <taxon>Scalidophora</taxon>
        <taxon>Priapulida</taxon>
        <taxon>Priapulimorpha</taxon>
        <taxon>Priapulimorphida</taxon>
        <taxon>Priapulidae</taxon>
        <taxon>Priapulus</taxon>
    </lineage>
</organism>
<reference evidence="8" key="1">
    <citation type="submission" date="2025-08" db="UniProtKB">
        <authorList>
            <consortium name="RefSeq"/>
        </authorList>
    </citation>
    <scope>IDENTIFICATION</scope>
</reference>
<dbReference type="InterPro" id="IPR026736">
    <property type="entry name" value="Virilizer"/>
</dbReference>
<proteinExistence type="inferred from homology"/>
<comment type="subcellular location">
    <subcellularLocation>
        <location evidence="1">Nucleus</location>
    </subcellularLocation>
</comment>
<gene>
    <name evidence="8" type="primary">LOC106812607</name>
</gene>
<dbReference type="Proteomes" id="UP000695022">
    <property type="component" value="Unplaced"/>
</dbReference>
<evidence type="ECO:0000256" key="5">
    <source>
        <dbReference type="ARBA" id="ARBA00023242"/>
    </source>
</evidence>
<dbReference type="Pfam" id="PF15912">
    <property type="entry name" value="VIR_N"/>
    <property type="match status" value="1"/>
</dbReference>
<evidence type="ECO:0000256" key="3">
    <source>
        <dbReference type="ARBA" id="ARBA00022664"/>
    </source>
</evidence>
<dbReference type="PANTHER" id="PTHR23185:SF0">
    <property type="entry name" value="PROTEIN VIRILIZER HOMOLOG"/>
    <property type="match status" value="1"/>
</dbReference>
<dbReference type="InterPro" id="IPR031801">
    <property type="entry name" value="VIR_N"/>
</dbReference>
<evidence type="ECO:0000256" key="2">
    <source>
        <dbReference type="ARBA" id="ARBA00008371"/>
    </source>
</evidence>
<keyword evidence="7" id="KW-1185">Reference proteome</keyword>
<sequence length="123" mass="13679">MECGDDENAVELLFFDTFTHEKQDLNLDLVQFPHPVNIHEVRVIPLGSRVKADFPGGYRLGATNPSAFVLDMFINNLSCPGAASFERFGRLQIVLNADCTKMQTADADCTKCRLQIALNADCR</sequence>
<comment type="similarity">
    <text evidence="2">Belongs to the vir family.</text>
</comment>
<feature type="domain" description="Virilizer N-terminal" evidence="6">
    <location>
        <begin position="9"/>
        <end position="93"/>
    </location>
</feature>